<organism evidence="3 4">
    <name type="scientific">Loa loa</name>
    <name type="common">Eye worm</name>
    <name type="synonym">Filaria loa</name>
    <dbReference type="NCBI Taxonomy" id="7209"/>
    <lineage>
        <taxon>Eukaryota</taxon>
        <taxon>Metazoa</taxon>
        <taxon>Ecdysozoa</taxon>
        <taxon>Nematoda</taxon>
        <taxon>Chromadorea</taxon>
        <taxon>Rhabditida</taxon>
        <taxon>Spirurina</taxon>
        <taxon>Spiruromorpha</taxon>
        <taxon>Filarioidea</taxon>
        <taxon>Onchocercidae</taxon>
        <taxon>Loa</taxon>
    </lineage>
</organism>
<dbReference type="STRING" id="7209.A0A1I7VG50"/>
<protein>
    <submittedName>
        <fullName evidence="4">GRAM domain-containing protein</fullName>
    </submittedName>
</protein>
<dbReference type="GO" id="GO:0005634">
    <property type="term" value="C:nucleus"/>
    <property type="evidence" value="ECO:0007669"/>
    <property type="project" value="TreeGrafter"/>
</dbReference>
<feature type="region of interest" description="Disordered" evidence="1">
    <location>
        <begin position="647"/>
        <end position="672"/>
    </location>
</feature>
<sequence length="1067" mass="116201">MSVNTSNTPDGRGVLIYNGEMILVYTDEVGCHFENGPDNIFRGNKSGNLYLTSHRIIFINRKKDSLRSFSMPFHCMKDVKLEQPILGSNFLKGIAVAQPGGNWNGQVTWKLTFSKGGCIDFGMALLKAVDMAQRFRPHGAPPVYAPPPGNYFAAPPAYYIPPRGNYNGFQAPTNVFPNLPPAGDVYMYEAPPPYSGIGPDQPPIPAGQLQNYGVAPSAPSHQPMYAPPLPSKNAVVAMHAMSMSFGNDQQEAVAADGGFIANNNIMISDYDQNCQNSILNNVAVEGSKLNETGNYQTVYSEYQSLVGSSVEMTTSGMPSASAPASYQQLNQMSPQSTVASASQFDHITVMTNLQQPSDLYTGIPVSSVSNGIAYTIPNSTNTAALQIYPPSAITQQVQQSVPALNAMPPTVMQNRPDYSMQRLQTSRTSNSRTKTTYSSLLPVTGRGSNRQIANISVVSDDGPTVRQHLQQQHRARLQQQLALQEKTKTDKDDLMTDYSSILSPAVDKMLPVSTTMNLSASSSTNMLVSAPMNIPASPSMNVLTSPSMNIPASPSTNVPASPSMNIPPSPSMSISRVPQMPRQQYIPRMAPQKPRIMTDRVRRMPMYDNNAYQPAPSFCPQKQRAAEIHEEAIQRAAAVYNQIRGQKFSPSSANPPQPRNTAFPRSPATTTIAETSVETVQKKSPARKRNHSMMSASQVRVTVLGTQSEPATQQIITESDHVLPIHGIAGLPKQSRIEVTGTGPGKDVVPRSGDEKPPWQFIRTTSSAVSIGTTQTMEDCSKNDVGMDPSSAQKSFSIQINNNSFSLPTAEPLLTERIASSTNGSELGMISGASDLIAAQPVLTGNGSHFSESLREVMAQVDDDVINYTREAQYVRKLYFMKRLVESLVIKNGALCDEVSRLNQRIRTVIEERRVLAKRLQHHERNRIRRIQTKLKKQAAARATKTNQSQSTPASATSGTEGGLPAGDIENYESDDSDKTLVSSGAASPNTSTSNFGSLVEQNSYFQMSRVETPEPASRNQEFMSKVMLDSTVVQEGGKSKMKSGMRRHLPAKRAVTDRKEKKVSSN</sequence>
<dbReference type="CDD" id="cd13214">
    <property type="entry name" value="PH-GRAM_WBP2"/>
    <property type="match status" value="1"/>
</dbReference>
<proteinExistence type="predicted"/>
<feature type="domain" description="GRAM" evidence="2">
    <location>
        <begin position="28"/>
        <end position="129"/>
    </location>
</feature>
<dbReference type="eggNOG" id="ENOG502SBGX">
    <property type="taxonomic scope" value="Eukaryota"/>
</dbReference>
<dbReference type="InterPro" id="IPR044852">
    <property type="entry name" value="WBP2-like"/>
</dbReference>
<dbReference type="InterPro" id="IPR004182">
    <property type="entry name" value="GRAM"/>
</dbReference>
<dbReference type="Proteomes" id="UP000095285">
    <property type="component" value="Unassembled WGS sequence"/>
</dbReference>
<dbReference type="SUPFAM" id="SSF50729">
    <property type="entry name" value="PH domain-like"/>
    <property type="match status" value="1"/>
</dbReference>
<evidence type="ECO:0000256" key="1">
    <source>
        <dbReference type="SAM" id="MobiDB-lite"/>
    </source>
</evidence>
<feature type="compositionally biased region" description="Basic and acidic residues" evidence="1">
    <location>
        <begin position="1055"/>
        <end position="1067"/>
    </location>
</feature>
<dbReference type="PANTHER" id="PTHR31606:SF1">
    <property type="entry name" value="WW DOMAIN BINDING PROTEIN 2, ISOFORM E"/>
    <property type="match status" value="1"/>
</dbReference>
<feature type="compositionally biased region" description="Polar residues" evidence="1">
    <location>
        <begin position="944"/>
        <end position="959"/>
    </location>
</feature>
<name>A0A1I7VG50_LOALO</name>
<accession>A0A1I7VG50</accession>
<dbReference type="AlphaFoldDB" id="A0A1I7VG50"/>
<reference evidence="3" key="1">
    <citation type="submission" date="2012-04" db="EMBL/GenBank/DDBJ databases">
        <title>The Genome Sequence of Loa loa.</title>
        <authorList>
            <consortium name="The Broad Institute Genome Sequencing Platform"/>
            <consortium name="Broad Institute Genome Sequencing Center for Infectious Disease"/>
            <person name="Nutman T.B."/>
            <person name="Fink D.L."/>
            <person name="Russ C."/>
            <person name="Young S."/>
            <person name="Zeng Q."/>
            <person name="Gargeya S."/>
            <person name="Alvarado L."/>
            <person name="Berlin A."/>
            <person name="Chapman S.B."/>
            <person name="Chen Z."/>
            <person name="Freedman E."/>
            <person name="Gellesch M."/>
            <person name="Goldberg J."/>
            <person name="Griggs A."/>
            <person name="Gujja S."/>
            <person name="Heilman E.R."/>
            <person name="Heiman D."/>
            <person name="Howarth C."/>
            <person name="Mehta T."/>
            <person name="Neiman D."/>
            <person name="Pearson M."/>
            <person name="Roberts A."/>
            <person name="Saif S."/>
            <person name="Shea T."/>
            <person name="Shenoy N."/>
            <person name="Sisk P."/>
            <person name="Stolte C."/>
            <person name="Sykes S."/>
            <person name="White J."/>
            <person name="Yandava C."/>
            <person name="Haas B."/>
            <person name="Henn M.R."/>
            <person name="Nusbaum C."/>
            <person name="Birren B."/>
        </authorList>
    </citation>
    <scope>NUCLEOTIDE SEQUENCE [LARGE SCALE GENOMIC DNA]</scope>
</reference>
<feature type="compositionally biased region" description="Polar residues" evidence="1">
    <location>
        <begin position="980"/>
        <end position="997"/>
    </location>
</feature>
<keyword evidence="3" id="KW-1185">Reference proteome</keyword>
<reference evidence="4" key="2">
    <citation type="submission" date="2016-11" db="UniProtKB">
        <authorList>
            <consortium name="WormBaseParasite"/>
        </authorList>
    </citation>
    <scope>IDENTIFICATION</scope>
</reference>
<dbReference type="Pfam" id="PF02893">
    <property type="entry name" value="GRAM"/>
    <property type="match status" value="1"/>
</dbReference>
<dbReference type="PANTHER" id="PTHR31606">
    <property type="entry name" value="WW DOMAIN BINDING PROTEIN 2, ISOFORM E"/>
    <property type="match status" value="1"/>
</dbReference>
<evidence type="ECO:0000313" key="3">
    <source>
        <dbReference type="Proteomes" id="UP000095285"/>
    </source>
</evidence>
<dbReference type="Gene3D" id="2.30.29.30">
    <property type="entry name" value="Pleckstrin-homology domain (PH domain)/Phosphotyrosine-binding domain (PTB)"/>
    <property type="match status" value="1"/>
</dbReference>
<dbReference type="InterPro" id="IPR011993">
    <property type="entry name" value="PH-like_dom_sf"/>
</dbReference>
<feature type="region of interest" description="Disordered" evidence="1">
    <location>
        <begin position="424"/>
        <end position="443"/>
    </location>
</feature>
<dbReference type="GO" id="GO:0031490">
    <property type="term" value="F:chromatin DNA binding"/>
    <property type="evidence" value="ECO:0007669"/>
    <property type="project" value="TreeGrafter"/>
</dbReference>
<dbReference type="WBParaSite" id="EN70_2189">
    <property type="protein sequence ID" value="EN70_2189"/>
    <property type="gene ID" value="EN70_2189"/>
</dbReference>
<feature type="region of interest" description="Disordered" evidence="1">
    <location>
        <begin position="1035"/>
        <end position="1067"/>
    </location>
</feature>
<feature type="region of interest" description="Disordered" evidence="1">
    <location>
        <begin position="933"/>
        <end position="997"/>
    </location>
</feature>
<evidence type="ECO:0000313" key="4">
    <source>
        <dbReference type="WBParaSite" id="EN70_2189"/>
    </source>
</evidence>
<feature type="compositionally biased region" description="Low complexity" evidence="1">
    <location>
        <begin position="425"/>
        <end position="439"/>
    </location>
</feature>
<evidence type="ECO:0000259" key="2">
    <source>
        <dbReference type="Pfam" id="PF02893"/>
    </source>
</evidence>
<feature type="compositionally biased region" description="Basic residues" evidence="1">
    <location>
        <begin position="1040"/>
        <end position="1052"/>
    </location>
</feature>
<dbReference type="GO" id="GO:0003713">
    <property type="term" value="F:transcription coactivator activity"/>
    <property type="evidence" value="ECO:0007669"/>
    <property type="project" value="InterPro"/>
</dbReference>
<feature type="region of interest" description="Disordered" evidence="1">
    <location>
        <begin position="198"/>
        <end position="220"/>
    </location>
</feature>